<evidence type="ECO:0000313" key="10">
    <source>
        <dbReference type="Proteomes" id="UP000035720"/>
    </source>
</evidence>
<evidence type="ECO:0000256" key="6">
    <source>
        <dbReference type="ARBA" id="ARBA00022989"/>
    </source>
</evidence>
<comment type="similarity">
    <text evidence="2 8">Belongs to the 4-toluene sulfonate uptake permease (TSUP) (TC 2.A.102) family.</text>
</comment>
<feature type="transmembrane region" description="Helical" evidence="8">
    <location>
        <begin position="140"/>
        <end position="166"/>
    </location>
</feature>
<evidence type="ECO:0000256" key="7">
    <source>
        <dbReference type="ARBA" id="ARBA00023136"/>
    </source>
</evidence>
<dbReference type="GO" id="GO:0005886">
    <property type="term" value="C:plasma membrane"/>
    <property type="evidence" value="ECO:0007669"/>
    <property type="project" value="UniProtKB-SubCell"/>
</dbReference>
<keyword evidence="3" id="KW-0813">Transport</keyword>
<dbReference type="Pfam" id="PF01925">
    <property type="entry name" value="TauE"/>
    <property type="match status" value="1"/>
</dbReference>
<evidence type="ECO:0000313" key="9">
    <source>
        <dbReference type="EMBL" id="CCI51613.1"/>
    </source>
</evidence>
<feature type="transmembrane region" description="Helical" evidence="8">
    <location>
        <begin position="236"/>
        <end position="255"/>
    </location>
</feature>
<proteinExistence type="inferred from homology"/>
<keyword evidence="6 8" id="KW-1133">Transmembrane helix</keyword>
<evidence type="ECO:0000256" key="5">
    <source>
        <dbReference type="ARBA" id="ARBA00022692"/>
    </source>
</evidence>
<dbReference type="RefSeq" id="WP_048544355.1">
    <property type="nucleotide sequence ID" value="NZ_HF571038.1"/>
</dbReference>
<keyword evidence="5 8" id="KW-0812">Transmembrane</keyword>
<keyword evidence="4 8" id="KW-1003">Cell membrane</keyword>
<feature type="transmembrane region" description="Helical" evidence="8">
    <location>
        <begin position="73"/>
        <end position="93"/>
    </location>
</feature>
<dbReference type="OrthoDB" id="3782574at2"/>
<feature type="transmembrane region" description="Helical" evidence="8">
    <location>
        <begin position="186"/>
        <end position="203"/>
    </location>
</feature>
<dbReference type="STRING" id="1193518.BN13_110015"/>
<dbReference type="PANTHER" id="PTHR30269">
    <property type="entry name" value="TRANSMEMBRANE PROTEIN YFCA"/>
    <property type="match status" value="1"/>
</dbReference>
<organism evidence="9 10">
    <name type="scientific">Nostocoides jenkinsii Ben 74</name>
    <dbReference type="NCBI Taxonomy" id="1193518"/>
    <lineage>
        <taxon>Bacteria</taxon>
        <taxon>Bacillati</taxon>
        <taxon>Actinomycetota</taxon>
        <taxon>Actinomycetes</taxon>
        <taxon>Micrococcales</taxon>
        <taxon>Intrasporangiaceae</taxon>
        <taxon>Nostocoides</taxon>
    </lineage>
</organism>
<evidence type="ECO:0000256" key="4">
    <source>
        <dbReference type="ARBA" id="ARBA00022475"/>
    </source>
</evidence>
<gene>
    <name evidence="9" type="ORF">BN13_110015</name>
</gene>
<dbReference type="PANTHER" id="PTHR30269:SF0">
    <property type="entry name" value="MEMBRANE TRANSPORTER PROTEIN YFCA-RELATED"/>
    <property type="match status" value="1"/>
</dbReference>
<evidence type="ECO:0000256" key="8">
    <source>
        <dbReference type="RuleBase" id="RU363041"/>
    </source>
</evidence>
<feature type="transmembrane region" description="Helical" evidence="8">
    <location>
        <begin position="6"/>
        <end position="31"/>
    </location>
</feature>
<keyword evidence="7 8" id="KW-0472">Membrane</keyword>
<keyword evidence="10" id="KW-1185">Reference proteome</keyword>
<dbReference type="InterPro" id="IPR052017">
    <property type="entry name" value="TSUP"/>
</dbReference>
<protein>
    <recommendedName>
        <fullName evidence="8">Probable membrane transporter protein</fullName>
    </recommendedName>
</protein>
<evidence type="ECO:0000256" key="2">
    <source>
        <dbReference type="ARBA" id="ARBA00009142"/>
    </source>
</evidence>
<dbReference type="EMBL" id="CAJC01000013">
    <property type="protein sequence ID" value="CCI51613.1"/>
    <property type="molecule type" value="Genomic_DNA"/>
</dbReference>
<evidence type="ECO:0000256" key="3">
    <source>
        <dbReference type="ARBA" id="ARBA00022448"/>
    </source>
</evidence>
<sequence length="257" mass="26666">MPVVDALVVILAGMWAGTINAIVGSGSLVTFPTLLILGYPPVTANVSNNLGLVAGGVTASVGYRRELAGHGRMLARLLPLAVVGAAAGSLLLLVLPAKAFSAIVPVLIVFGLVLVVFGPRIQVWSRTRHTVGASNPRSHVVALMVGIVIVGMYGGYFGAAQGIILMGLLSTLATGDLQTLNGIKNVIGTLVNVVAAVVFLLFAREHIDWWVVLFITIGSFTGGVLGARIGRRLPPPVLRAVILVVGVVGLVKIVFYP</sequence>
<feature type="transmembrane region" description="Helical" evidence="8">
    <location>
        <begin position="210"/>
        <end position="230"/>
    </location>
</feature>
<comment type="caution">
    <text evidence="9">The sequence shown here is derived from an EMBL/GenBank/DDBJ whole genome shotgun (WGS) entry which is preliminary data.</text>
</comment>
<reference evidence="9 10" key="1">
    <citation type="journal article" date="2013" name="ISME J.">
        <title>A metabolic model for members of the genus Tetrasphaera involved in enhanced biological phosphorus removal.</title>
        <authorList>
            <person name="Kristiansen R."/>
            <person name="Nguyen H.T.T."/>
            <person name="Saunders A.M."/>
            <person name="Nielsen J.L."/>
            <person name="Wimmer R."/>
            <person name="Le V.Q."/>
            <person name="McIlroy S.J."/>
            <person name="Petrovski S."/>
            <person name="Seviour R.J."/>
            <person name="Calteau A."/>
            <person name="Nielsen K.L."/>
            <person name="Nielsen P.H."/>
        </authorList>
    </citation>
    <scope>NUCLEOTIDE SEQUENCE [LARGE SCALE GENOMIC DNA]</scope>
    <source>
        <strain evidence="9 10">Ben 74</strain>
    </source>
</reference>
<accession>A0A077MA71</accession>
<dbReference type="AlphaFoldDB" id="A0A077MA71"/>
<dbReference type="Proteomes" id="UP000035720">
    <property type="component" value="Unassembled WGS sequence"/>
</dbReference>
<comment type="subcellular location">
    <subcellularLocation>
        <location evidence="1 8">Cell membrane</location>
        <topology evidence="1 8">Multi-pass membrane protein</topology>
    </subcellularLocation>
</comment>
<name>A0A077MA71_9MICO</name>
<dbReference type="InterPro" id="IPR002781">
    <property type="entry name" value="TM_pro_TauE-like"/>
</dbReference>
<feature type="transmembrane region" description="Helical" evidence="8">
    <location>
        <begin position="99"/>
        <end position="119"/>
    </location>
</feature>
<evidence type="ECO:0000256" key="1">
    <source>
        <dbReference type="ARBA" id="ARBA00004651"/>
    </source>
</evidence>